<comment type="caution">
    <text evidence="3">The sequence shown here is derived from an EMBL/GenBank/DDBJ whole genome shotgun (WGS) entry which is preliminary data.</text>
</comment>
<feature type="chain" id="PRO_5015544955" description="Repeat protein" evidence="2">
    <location>
        <begin position="34"/>
        <end position="594"/>
    </location>
</feature>
<dbReference type="Proteomes" id="UP000240228">
    <property type="component" value="Unassembled WGS sequence"/>
</dbReference>
<keyword evidence="2" id="KW-0732">Signal</keyword>
<evidence type="ECO:0008006" key="5">
    <source>
        <dbReference type="Google" id="ProtNLM"/>
    </source>
</evidence>
<evidence type="ECO:0000313" key="4">
    <source>
        <dbReference type="Proteomes" id="UP000240228"/>
    </source>
</evidence>
<gene>
    <name evidence="3" type="ORF">CPA40_11235</name>
</gene>
<keyword evidence="4" id="KW-1185">Reference proteome</keyword>
<dbReference type="Pfam" id="PF09479">
    <property type="entry name" value="Flg_new"/>
    <property type="match status" value="2"/>
</dbReference>
<dbReference type="Gene3D" id="2.60.40.4270">
    <property type="entry name" value="Listeria-Bacteroides repeat domain"/>
    <property type="match status" value="2"/>
</dbReference>
<evidence type="ECO:0000313" key="3">
    <source>
        <dbReference type="EMBL" id="PST45404.1"/>
    </source>
</evidence>
<accession>A0A2T3G7D8</accession>
<organism evidence="3 4">
    <name type="scientific">Bifidobacterium callitrichos</name>
    <dbReference type="NCBI Taxonomy" id="762209"/>
    <lineage>
        <taxon>Bacteria</taxon>
        <taxon>Bacillati</taxon>
        <taxon>Actinomycetota</taxon>
        <taxon>Actinomycetes</taxon>
        <taxon>Bifidobacteriales</taxon>
        <taxon>Bifidobacteriaceae</taxon>
        <taxon>Bifidobacterium</taxon>
    </lineage>
</organism>
<comment type="subcellular location">
    <subcellularLocation>
        <location evidence="1">Cell envelope</location>
    </subcellularLocation>
</comment>
<reference evidence="3 4" key="2">
    <citation type="submission" date="2018-03" db="EMBL/GenBank/DDBJ databases">
        <title>The comparative genomics of Bifidobacterium callitrichos reflects dietary carbohydrate utilization within the common marmoset gut.</title>
        <authorList>
            <person name="Rani A."/>
        </authorList>
    </citation>
    <scope>NUCLEOTIDE SEQUENCE [LARGE SCALE GENOMIC DNA]</scope>
    <source>
        <strain evidence="3 4">UMA51805</strain>
    </source>
</reference>
<dbReference type="AlphaFoldDB" id="A0A2T3G7D8"/>
<feature type="signal peptide" evidence="2">
    <location>
        <begin position="1"/>
        <end position="33"/>
    </location>
</feature>
<dbReference type="RefSeq" id="WP_146143680.1">
    <property type="nucleotide sequence ID" value="NZ_NWTX01000048.1"/>
</dbReference>
<dbReference type="InterPro" id="IPR042229">
    <property type="entry name" value="Listeria/Bacterioides_rpt_sf"/>
</dbReference>
<dbReference type="InterPro" id="IPR013378">
    <property type="entry name" value="InlB-like_B-rpt"/>
</dbReference>
<reference evidence="4" key="1">
    <citation type="submission" date="2017-09" db="EMBL/GenBank/DDBJ databases">
        <authorList>
            <person name="Sela D.A."/>
            <person name="Albert K."/>
        </authorList>
    </citation>
    <scope>NUCLEOTIDE SEQUENCE [LARGE SCALE GENOMIC DNA]</scope>
    <source>
        <strain evidence="4">UMA51805</strain>
    </source>
</reference>
<evidence type="ECO:0000256" key="1">
    <source>
        <dbReference type="ARBA" id="ARBA00004196"/>
    </source>
</evidence>
<protein>
    <recommendedName>
        <fullName evidence="5">Repeat protein</fullName>
    </recommendedName>
</protein>
<feature type="non-terminal residue" evidence="3">
    <location>
        <position position="594"/>
    </location>
</feature>
<dbReference type="EMBL" id="NWTX01000048">
    <property type="protein sequence ID" value="PST45404.1"/>
    <property type="molecule type" value="Genomic_DNA"/>
</dbReference>
<evidence type="ECO:0000256" key="2">
    <source>
        <dbReference type="SAM" id="SignalP"/>
    </source>
</evidence>
<proteinExistence type="predicted"/>
<sequence length="594" mass="63583">MTGNNKVWRAPLAGLASLAMIATMGVAAGTASAATSTKTYKVTFHDGDATTVVKNVYPGDSIWNAAQDAAKSIASKTNFTGFTETDGGSDYVNPLATVSGDVDLYAKYIGSADNDSKQYVEVKYDLKGDYADSVAENFAFGDDGMFYVEKGKTLNAQQLPYDAADGVLVENWKVTYADGTTAKVATKDLATINVGRPASGSVTIAAETRAENVKTVSFSKSEGGNYGIVNAAIDGDKDTNKYSVDAVEGTIVPTPKFISAGADKVPSSWVNFQSKKKFAAGSKVTVNDGSNSNNNYRGDDFVSYATVKFDSKGGSAVADQPVALTEKDASGKAFGYVTKPTDPTRDGYVFKGWKNAAGNFIDWTAGPSEDANSSRVYGDTTVTASWEATTSEVKVTFRDTEYNGNQSDVSVTVKGSDFVSESQAPAWTRSGYVLAGWQYSGKDFDFDANVAARVNNGNDFVLTAKWTKVDEDVVKAALNYVTTADKDKFTAASWKEFSAAYTQAEKEYKQAQFEASNGDEISADASSKIVSELKAAWEKLVFVHETNADVLGDKTVHRLSKGGEHFYSQNAREIRFLTSTTSTSGGWTDEGRLF</sequence>
<dbReference type="GO" id="GO:0030313">
    <property type="term" value="C:cell envelope"/>
    <property type="evidence" value="ECO:0007669"/>
    <property type="project" value="UniProtKB-SubCell"/>
</dbReference>
<name>A0A2T3G7D8_9BIFI</name>
<dbReference type="NCBIfam" id="TIGR02543">
    <property type="entry name" value="List_Bact_rpt"/>
    <property type="match status" value="1"/>
</dbReference>